<evidence type="ECO:0000313" key="2">
    <source>
        <dbReference type="EMBL" id="BAL91178.1"/>
    </source>
</evidence>
<proteinExistence type="predicted"/>
<dbReference type="PATRIC" id="fig|512565.3.peg.5952"/>
<dbReference type="Proteomes" id="UP000007882">
    <property type="component" value="Chromosome"/>
</dbReference>
<name>I0HDU1_ACTM4</name>
<dbReference type="RefSeq" id="WP_014446065.1">
    <property type="nucleotide sequence ID" value="NC_017093.1"/>
</dbReference>
<sequence length="62" mass="6337">MHFGVTPPAPGTSGAAAIDGTSVTARPTDAFDSLALRTRVDETGIPPALAGCNWVIDDLRVS</sequence>
<dbReference type="STRING" id="512565.AMIS_59580"/>
<evidence type="ECO:0000313" key="3">
    <source>
        <dbReference type="Proteomes" id="UP000007882"/>
    </source>
</evidence>
<reference evidence="2 3" key="1">
    <citation type="submission" date="2012-02" db="EMBL/GenBank/DDBJ databases">
        <title>Complete genome sequence of Actinoplanes missouriensis 431 (= NBRC 102363).</title>
        <authorList>
            <person name="Ohnishi Y."/>
            <person name="Ishikawa J."/>
            <person name="Sekine M."/>
            <person name="Hosoyama A."/>
            <person name="Harada T."/>
            <person name="Narita H."/>
            <person name="Hata T."/>
            <person name="Konno Y."/>
            <person name="Tutikane K."/>
            <person name="Fujita N."/>
            <person name="Horinouchi S."/>
            <person name="Hayakawa M."/>
        </authorList>
    </citation>
    <scope>NUCLEOTIDE SEQUENCE [LARGE SCALE GENOMIC DNA]</scope>
    <source>
        <strain evidence="3">ATCC 14538 / DSM 43046 / CBS 188.64 / JCM 3121 / NBRC 102363 / NCIMB 12654 / NRRL B-3342 / UNCC 431</strain>
    </source>
</reference>
<feature type="region of interest" description="Disordered" evidence="1">
    <location>
        <begin position="1"/>
        <end position="22"/>
    </location>
</feature>
<accession>I0HDU1</accession>
<protein>
    <submittedName>
        <fullName evidence="2">Uncharacterized protein</fullName>
    </submittedName>
</protein>
<organism evidence="2 3">
    <name type="scientific">Actinoplanes missouriensis (strain ATCC 14538 / DSM 43046 / CBS 188.64 / JCM 3121 / NBRC 102363 / NCIMB 12654 / NRRL B-3342 / UNCC 431)</name>
    <dbReference type="NCBI Taxonomy" id="512565"/>
    <lineage>
        <taxon>Bacteria</taxon>
        <taxon>Bacillati</taxon>
        <taxon>Actinomycetota</taxon>
        <taxon>Actinomycetes</taxon>
        <taxon>Micromonosporales</taxon>
        <taxon>Micromonosporaceae</taxon>
        <taxon>Actinoplanes</taxon>
    </lineage>
</organism>
<keyword evidence="3" id="KW-1185">Reference proteome</keyword>
<dbReference type="EMBL" id="AP012319">
    <property type="protein sequence ID" value="BAL91178.1"/>
    <property type="molecule type" value="Genomic_DNA"/>
</dbReference>
<dbReference type="HOGENOM" id="CLU_2893748_0_0_11"/>
<dbReference type="AlphaFoldDB" id="I0HDU1"/>
<dbReference type="KEGG" id="ams:AMIS_59580"/>
<evidence type="ECO:0000256" key="1">
    <source>
        <dbReference type="SAM" id="MobiDB-lite"/>
    </source>
</evidence>
<gene>
    <name evidence="2" type="ordered locus">AMIS_59580</name>
</gene>
<dbReference type="OrthoDB" id="1956004at2"/>